<comment type="similarity">
    <text evidence="1">Belongs to the HpcH/HpaI aldolase family.</text>
</comment>
<dbReference type="Pfam" id="PF03328">
    <property type="entry name" value="HpcH_HpaI"/>
    <property type="match status" value="1"/>
</dbReference>
<dbReference type="PANTHER" id="PTHR30502">
    <property type="entry name" value="2-KETO-3-DEOXY-L-RHAMNONATE ALDOLASE"/>
    <property type="match status" value="1"/>
</dbReference>
<accession>A0ABR3YL90</accession>
<dbReference type="Proteomes" id="UP001583186">
    <property type="component" value="Unassembled WGS sequence"/>
</dbReference>
<dbReference type="InterPro" id="IPR050251">
    <property type="entry name" value="HpcH-HpaI_aldolase"/>
</dbReference>
<proteinExistence type="inferred from homology"/>
<evidence type="ECO:0000313" key="5">
    <source>
        <dbReference type="EMBL" id="KAL1889103.1"/>
    </source>
</evidence>
<dbReference type="SUPFAM" id="SSF51621">
    <property type="entry name" value="Phosphoenolpyruvate/pyruvate domain"/>
    <property type="match status" value="1"/>
</dbReference>
<dbReference type="EMBL" id="JAWCUI010000080">
    <property type="protein sequence ID" value="KAL1889103.1"/>
    <property type="molecule type" value="Genomic_DNA"/>
</dbReference>
<keyword evidence="6" id="KW-1185">Reference proteome</keyword>
<dbReference type="InterPro" id="IPR040442">
    <property type="entry name" value="Pyrv_kinase-like_dom_sf"/>
</dbReference>
<reference evidence="5 6" key="1">
    <citation type="journal article" date="2024" name="IMA Fungus">
        <title>IMA Genome - F19 : A genome assembly and annotation guide to empower mycologists, including annotated draft genome sequences of Ceratocystis pirilliformis, Diaporthe australafricana, Fusarium ophioides, Paecilomyces lecythidis, and Sporothrix stenoceras.</title>
        <authorList>
            <person name="Aylward J."/>
            <person name="Wilson A.M."/>
            <person name="Visagie C.M."/>
            <person name="Spraker J."/>
            <person name="Barnes I."/>
            <person name="Buitendag C."/>
            <person name="Ceriani C."/>
            <person name="Del Mar Angel L."/>
            <person name="du Plessis D."/>
            <person name="Fuchs T."/>
            <person name="Gasser K."/>
            <person name="Kramer D."/>
            <person name="Li W."/>
            <person name="Munsamy K."/>
            <person name="Piso A."/>
            <person name="Price J.L."/>
            <person name="Sonnekus B."/>
            <person name="Thomas C."/>
            <person name="van der Nest A."/>
            <person name="van Dijk A."/>
            <person name="van Heerden A."/>
            <person name="van Vuuren N."/>
            <person name="Yilmaz N."/>
            <person name="Duong T.A."/>
            <person name="van der Merwe N.A."/>
            <person name="Wingfield M.J."/>
            <person name="Wingfield B.D."/>
        </authorList>
    </citation>
    <scope>NUCLEOTIDE SEQUENCE [LARGE SCALE GENOMIC DNA]</scope>
    <source>
        <strain evidence="5 6">CMW 5346</strain>
    </source>
</reference>
<dbReference type="PANTHER" id="PTHR30502:SF0">
    <property type="entry name" value="PHOSPHOENOLPYRUVATE CARBOXYLASE FAMILY PROTEIN"/>
    <property type="match status" value="1"/>
</dbReference>
<organism evidence="5 6">
    <name type="scientific">Sporothrix stenoceras</name>
    <dbReference type="NCBI Taxonomy" id="5173"/>
    <lineage>
        <taxon>Eukaryota</taxon>
        <taxon>Fungi</taxon>
        <taxon>Dikarya</taxon>
        <taxon>Ascomycota</taxon>
        <taxon>Pezizomycotina</taxon>
        <taxon>Sordariomycetes</taxon>
        <taxon>Sordariomycetidae</taxon>
        <taxon>Ophiostomatales</taxon>
        <taxon>Ophiostomataceae</taxon>
        <taxon>Sporothrix</taxon>
    </lineage>
</organism>
<dbReference type="Gene3D" id="3.20.20.60">
    <property type="entry name" value="Phosphoenolpyruvate-binding domains"/>
    <property type="match status" value="1"/>
</dbReference>
<dbReference type="InterPro" id="IPR005000">
    <property type="entry name" value="Aldolase/citrate-lyase_domain"/>
</dbReference>
<dbReference type="InterPro" id="IPR015813">
    <property type="entry name" value="Pyrv/PenolPyrv_kinase-like_dom"/>
</dbReference>
<keyword evidence="2" id="KW-0479">Metal-binding</keyword>
<sequence length="218" mass="22699">MYQSVAAIAAAGASPIVRVPWAESWLIKRALDSGAHGIMVPMVETKEQADLVARASHYTSTEYPDGVRGCGGAFAPANLGLGAAAYHRQANDYIFVIVQIESQLGVTNAAEIASVPGIDGLFIGPADLASSMGYFPYDFASIPAVLDAAESVRVAAKTGGKAAGHFCMNATDVLKKAEAGWDFMNCGADIVALGTWMGTEIAQVRASAPKSKDEGKTE</sequence>
<evidence type="ECO:0000256" key="2">
    <source>
        <dbReference type="ARBA" id="ARBA00022723"/>
    </source>
</evidence>
<name>A0ABR3YL90_9PEZI</name>
<protein>
    <recommendedName>
        <fullName evidence="4">HpcH/HpaI aldolase/citrate lyase domain-containing protein</fullName>
    </recommendedName>
</protein>
<comment type="caution">
    <text evidence="5">The sequence shown here is derived from an EMBL/GenBank/DDBJ whole genome shotgun (WGS) entry which is preliminary data.</text>
</comment>
<gene>
    <name evidence="5" type="ORF">Sste5346_009168</name>
</gene>
<evidence type="ECO:0000256" key="3">
    <source>
        <dbReference type="ARBA" id="ARBA00023239"/>
    </source>
</evidence>
<evidence type="ECO:0000256" key="1">
    <source>
        <dbReference type="ARBA" id="ARBA00005568"/>
    </source>
</evidence>
<keyword evidence="3" id="KW-0456">Lyase</keyword>
<evidence type="ECO:0000259" key="4">
    <source>
        <dbReference type="Pfam" id="PF03328"/>
    </source>
</evidence>
<evidence type="ECO:0000313" key="6">
    <source>
        <dbReference type="Proteomes" id="UP001583186"/>
    </source>
</evidence>
<feature type="domain" description="HpcH/HpaI aldolase/citrate lyase" evidence="4">
    <location>
        <begin position="2"/>
        <end position="190"/>
    </location>
</feature>